<keyword evidence="11 14" id="KW-0342">GTP-binding</keyword>
<evidence type="ECO:0000256" key="6">
    <source>
        <dbReference type="ARBA" id="ARBA00022692"/>
    </source>
</evidence>
<evidence type="ECO:0000256" key="5">
    <source>
        <dbReference type="ARBA" id="ARBA00022519"/>
    </source>
</evidence>
<keyword evidence="9 16" id="KW-0408">Iron</keyword>
<feature type="transmembrane region" description="Helical" evidence="16">
    <location>
        <begin position="668"/>
        <end position="690"/>
    </location>
</feature>
<evidence type="ECO:0000256" key="4">
    <source>
        <dbReference type="ARBA" id="ARBA00022496"/>
    </source>
</evidence>
<evidence type="ECO:0000256" key="12">
    <source>
        <dbReference type="ARBA" id="ARBA00023136"/>
    </source>
</evidence>
<feature type="transmembrane region" description="Helical" evidence="16">
    <location>
        <begin position="398"/>
        <end position="424"/>
    </location>
</feature>
<dbReference type="EMBL" id="FORX01000004">
    <property type="protein sequence ID" value="SFJ55497.1"/>
    <property type="molecule type" value="Genomic_DNA"/>
</dbReference>
<comment type="similarity">
    <text evidence="16">Belongs to the TRAFAC class TrmE-Era-EngA-EngB-Septin-like GTPase superfamily. FeoB GTPase (TC 9.A.8) family.</text>
</comment>
<dbReference type="CDD" id="cd01879">
    <property type="entry name" value="FeoB"/>
    <property type="match status" value="1"/>
</dbReference>
<feature type="transmembrane region" description="Helical" evidence="16">
    <location>
        <begin position="697"/>
        <end position="719"/>
    </location>
</feature>
<evidence type="ECO:0000256" key="10">
    <source>
        <dbReference type="ARBA" id="ARBA00023065"/>
    </source>
</evidence>
<feature type="transmembrane region" description="Helical" evidence="16">
    <location>
        <begin position="436"/>
        <end position="461"/>
    </location>
</feature>
<keyword evidence="15" id="KW-0460">Magnesium</keyword>
<evidence type="ECO:0000256" key="14">
    <source>
        <dbReference type="PIRSR" id="PIRSR603373-1"/>
    </source>
</evidence>
<feature type="binding site" evidence="14">
    <location>
        <begin position="41"/>
        <end position="45"/>
    </location>
    <ligand>
        <name>GTP</name>
        <dbReference type="ChEBI" id="CHEBI:37565"/>
        <label>1</label>
    </ligand>
</feature>
<organism evidence="18 19">
    <name type="scientific">Desulfomicrobium apsheronum</name>
    <dbReference type="NCBI Taxonomy" id="52560"/>
    <lineage>
        <taxon>Bacteria</taxon>
        <taxon>Pseudomonadati</taxon>
        <taxon>Thermodesulfobacteriota</taxon>
        <taxon>Desulfovibrionia</taxon>
        <taxon>Desulfovibrionales</taxon>
        <taxon>Desulfomicrobiaceae</taxon>
        <taxon>Desulfomicrobium</taxon>
    </lineage>
</organism>
<dbReference type="InterPro" id="IPR006073">
    <property type="entry name" value="GTP-bd"/>
</dbReference>
<dbReference type="InterPro" id="IPR027417">
    <property type="entry name" value="P-loop_NTPase"/>
</dbReference>
<evidence type="ECO:0000256" key="3">
    <source>
        <dbReference type="ARBA" id="ARBA00022475"/>
    </source>
</evidence>
<comment type="subcellular location">
    <subcellularLocation>
        <location evidence="1 16">Cell inner membrane</location>
        <topology evidence="1 16">Multi-pass membrane protein</topology>
    </subcellularLocation>
</comment>
<dbReference type="PROSITE" id="PS51711">
    <property type="entry name" value="G_FEOB"/>
    <property type="match status" value="1"/>
</dbReference>
<dbReference type="Pfam" id="PF17910">
    <property type="entry name" value="FeoB_Cyto"/>
    <property type="match status" value="1"/>
</dbReference>
<evidence type="ECO:0000256" key="16">
    <source>
        <dbReference type="RuleBase" id="RU362098"/>
    </source>
</evidence>
<keyword evidence="8 16" id="KW-1133">Transmembrane helix</keyword>
<evidence type="ECO:0000313" key="19">
    <source>
        <dbReference type="Proteomes" id="UP000198635"/>
    </source>
</evidence>
<feature type="binding site" evidence="14">
    <location>
        <begin position="62"/>
        <end position="65"/>
    </location>
    <ligand>
        <name>GTP</name>
        <dbReference type="ChEBI" id="CHEBI:37565"/>
        <label>1</label>
    </ligand>
</feature>
<comment type="function">
    <text evidence="16">Probable transporter of a GTP-driven Fe(2+) uptake system.</text>
</comment>
<dbReference type="SUPFAM" id="SSF52540">
    <property type="entry name" value="P-loop containing nucleoside triphosphate hydrolases"/>
    <property type="match status" value="1"/>
</dbReference>
<dbReference type="InterPro" id="IPR011640">
    <property type="entry name" value="Fe2_transport_prot_B_C"/>
</dbReference>
<keyword evidence="15" id="KW-0479">Metal-binding</keyword>
<dbReference type="GO" id="GO:0015093">
    <property type="term" value="F:ferrous iron transmembrane transporter activity"/>
    <property type="evidence" value="ECO:0007669"/>
    <property type="project" value="UniProtKB-UniRule"/>
</dbReference>
<accession>A0A1I3SD90</accession>
<dbReference type="GO" id="GO:0046872">
    <property type="term" value="F:metal ion binding"/>
    <property type="evidence" value="ECO:0007669"/>
    <property type="project" value="UniProtKB-KW"/>
</dbReference>
<keyword evidence="7 14" id="KW-0547">Nucleotide-binding</keyword>
<dbReference type="Proteomes" id="UP000198635">
    <property type="component" value="Unassembled WGS sequence"/>
</dbReference>
<dbReference type="NCBIfam" id="TIGR00437">
    <property type="entry name" value="feoB"/>
    <property type="match status" value="1"/>
</dbReference>
<dbReference type="RefSeq" id="WP_177193041.1">
    <property type="nucleotide sequence ID" value="NZ_FORX01000004.1"/>
</dbReference>
<feature type="transmembrane region" description="Helical" evidence="16">
    <location>
        <begin position="299"/>
        <end position="319"/>
    </location>
</feature>
<feature type="binding site" evidence="15">
    <location>
        <position position="30"/>
    </location>
    <ligand>
        <name>Mg(2+)</name>
        <dbReference type="ChEBI" id="CHEBI:18420"/>
        <label>2</label>
    </ligand>
</feature>
<keyword evidence="5" id="KW-0997">Cell inner membrane</keyword>
<proteinExistence type="inferred from homology"/>
<evidence type="ECO:0000256" key="7">
    <source>
        <dbReference type="ARBA" id="ARBA00022741"/>
    </source>
</evidence>
<dbReference type="PANTHER" id="PTHR43185:SF1">
    <property type="entry name" value="FE(2+) TRANSPORTER FEOB"/>
    <property type="match status" value="1"/>
</dbReference>
<reference evidence="19" key="1">
    <citation type="submission" date="2016-10" db="EMBL/GenBank/DDBJ databases">
        <authorList>
            <person name="Varghese N."/>
            <person name="Submissions S."/>
        </authorList>
    </citation>
    <scope>NUCLEOTIDE SEQUENCE [LARGE SCALE GENOMIC DNA]</scope>
    <source>
        <strain evidence="19">DSM 5918</strain>
    </source>
</reference>
<gene>
    <name evidence="18" type="ORF">SAMN04488082_10482</name>
</gene>
<dbReference type="FunFam" id="3.40.50.300:FF:000426">
    <property type="entry name" value="Ferrous iron transport protein B"/>
    <property type="match status" value="1"/>
</dbReference>
<dbReference type="InterPro" id="IPR011642">
    <property type="entry name" value="Gate_dom"/>
</dbReference>
<sequence>MPNLSEPVIATIALAGNPNAGKTTLFNSLTGSRQHVGNYPGITVEKKEGYVDTPHGLTRVVDLPGTYSLTAYSQEELVARDFLIHERPQGVINVLDATSLERNLYLTVQFLEIGIPVTVALNMVDALEAKGMRIDSDRLASLMNVPVVRTVARSDKGVREALDAAMNHPQKAWQPLHISYGPDLDPVLKEMTDLIEARDFLTQTYPPRWLALKFLENDLVVRQLFEADSELHRDMRDMADNVARHCEKTLKTQPEFIVADYRYGYISSILRQGVLTIQPDLQGRADLSDKIDSVLTHQLAGPIIMLGILYGLFSVTFAIGQVPMGWVESFFEWLSSLAMQMPPGLTRSLVVDGIIAGVGGVLGFVPLILIMFLGITFLEDSGYMARMAYMLDRVFRIFGLHGSSVVPFIISGGIPGGCAVPGVMAARTLRSPKEKLATLLTAPFMVCGAKVPVFILLAAAFFPEHGARVMFLITLVGWAAALVVAKMLRSSVIRGPSTPFVMELPPYRMPTTMGMILHTWERGWQYIKKAGTVILAISVLIWAMMTFPALSPEAAAPIESQIQTLERRLATEPIEEIRLALQNDISELNLHIKEETLANSLAGRLGRAIEPVTAWAGFDWRTNIALVGGIAAKEVIVSTLATAHALSDDEAQAFSARIASAPSWNTSVAVSLMIFVLLYSPCFVTVVAIAREASWGWAVFSVVFNTGFAFVLAVATYQLGMRMGW</sequence>
<dbReference type="InterPro" id="IPR030389">
    <property type="entry name" value="G_FEOB_dom"/>
</dbReference>
<keyword evidence="19" id="KW-1185">Reference proteome</keyword>
<protein>
    <recommendedName>
        <fullName evidence="13 16">Ferrous iron transport protein B</fullName>
    </recommendedName>
</protein>
<dbReference type="AlphaFoldDB" id="A0A1I3SD90"/>
<feature type="transmembrane region" description="Helical" evidence="16">
    <location>
        <begin position="530"/>
        <end position="550"/>
    </location>
</feature>
<keyword evidence="6 16" id="KW-0812">Transmembrane</keyword>
<feature type="binding site" evidence="15">
    <location>
        <position position="28"/>
    </location>
    <ligand>
        <name>Mg(2+)</name>
        <dbReference type="ChEBI" id="CHEBI:18420"/>
        <label>2</label>
    </ligand>
</feature>
<dbReference type="Pfam" id="PF02421">
    <property type="entry name" value="FeoB_N"/>
    <property type="match status" value="1"/>
</dbReference>
<keyword evidence="4 16" id="KW-0410">Iron transport</keyword>
<evidence type="ECO:0000256" key="11">
    <source>
        <dbReference type="ARBA" id="ARBA00023134"/>
    </source>
</evidence>
<dbReference type="InterPro" id="IPR050860">
    <property type="entry name" value="FeoB_GTPase"/>
</dbReference>
<dbReference type="GO" id="GO:0005886">
    <property type="term" value="C:plasma membrane"/>
    <property type="evidence" value="ECO:0007669"/>
    <property type="project" value="UniProtKB-SubCell"/>
</dbReference>
<dbReference type="GO" id="GO:0005525">
    <property type="term" value="F:GTP binding"/>
    <property type="evidence" value="ECO:0007669"/>
    <property type="project" value="UniProtKB-KW"/>
</dbReference>
<dbReference type="PRINTS" id="PR00326">
    <property type="entry name" value="GTP1OBG"/>
</dbReference>
<evidence type="ECO:0000313" key="18">
    <source>
        <dbReference type="EMBL" id="SFJ55497.1"/>
    </source>
</evidence>
<evidence type="ECO:0000256" key="2">
    <source>
        <dbReference type="ARBA" id="ARBA00022448"/>
    </source>
</evidence>
<keyword evidence="3" id="KW-1003">Cell membrane</keyword>
<dbReference type="Gene3D" id="1.10.287.1770">
    <property type="match status" value="1"/>
</dbReference>
<feature type="transmembrane region" description="Helical" evidence="16">
    <location>
        <begin position="349"/>
        <end position="378"/>
    </location>
</feature>
<feature type="binding site" evidence="14">
    <location>
        <begin position="122"/>
        <end position="125"/>
    </location>
    <ligand>
        <name>GTP</name>
        <dbReference type="ChEBI" id="CHEBI:37565"/>
        <label>1</label>
    </ligand>
</feature>
<feature type="domain" description="FeoB-type G" evidence="17">
    <location>
        <begin position="9"/>
        <end position="172"/>
    </location>
</feature>
<name>A0A1I3SD90_9BACT</name>
<keyword evidence="2 16" id="KW-0813">Transport</keyword>
<dbReference type="InterPro" id="IPR003373">
    <property type="entry name" value="Fe2_transport_prot-B"/>
</dbReference>
<feature type="transmembrane region" description="Helical" evidence="16">
    <location>
        <begin position="467"/>
        <end position="485"/>
    </location>
</feature>
<evidence type="ECO:0000259" key="17">
    <source>
        <dbReference type="PROSITE" id="PS51711"/>
    </source>
</evidence>
<feature type="binding site" evidence="14">
    <location>
        <begin position="16"/>
        <end position="23"/>
    </location>
    <ligand>
        <name>GTP</name>
        <dbReference type="ChEBI" id="CHEBI:37565"/>
        <label>1</label>
    </ligand>
</feature>
<dbReference type="Pfam" id="PF07670">
    <property type="entry name" value="Gate"/>
    <property type="match status" value="2"/>
</dbReference>
<dbReference type="PANTHER" id="PTHR43185">
    <property type="entry name" value="FERROUS IRON TRANSPORT PROTEIN B"/>
    <property type="match status" value="1"/>
</dbReference>
<evidence type="ECO:0000256" key="8">
    <source>
        <dbReference type="ARBA" id="ARBA00022989"/>
    </source>
</evidence>
<keyword evidence="12 16" id="KW-0472">Membrane</keyword>
<evidence type="ECO:0000256" key="13">
    <source>
        <dbReference type="NCBIfam" id="TIGR00437"/>
    </source>
</evidence>
<dbReference type="InterPro" id="IPR041069">
    <property type="entry name" value="FeoB_Cyto"/>
</dbReference>
<dbReference type="STRING" id="52560.SAMN04488082_10482"/>
<dbReference type="Pfam" id="PF07664">
    <property type="entry name" value="FeoB_C"/>
    <property type="match status" value="1"/>
</dbReference>
<evidence type="ECO:0000256" key="9">
    <source>
        <dbReference type="ARBA" id="ARBA00023004"/>
    </source>
</evidence>
<evidence type="ECO:0000256" key="1">
    <source>
        <dbReference type="ARBA" id="ARBA00004429"/>
    </source>
</evidence>
<evidence type="ECO:0000256" key="15">
    <source>
        <dbReference type="PIRSR" id="PIRSR603373-2"/>
    </source>
</evidence>
<keyword evidence="10" id="KW-0406">Ion transport</keyword>
<feature type="binding site" evidence="15">
    <location>
        <position position="31"/>
    </location>
    <ligand>
        <name>Mg(2+)</name>
        <dbReference type="ChEBI" id="CHEBI:18420"/>
        <label>2</label>
    </ligand>
</feature>
<dbReference type="Gene3D" id="3.40.50.300">
    <property type="entry name" value="P-loop containing nucleotide triphosphate hydrolases"/>
    <property type="match status" value="1"/>
</dbReference>
<feature type="binding site" evidence="15">
    <location>
        <position position="27"/>
    </location>
    <ligand>
        <name>Mg(2+)</name>
        <dbReference type="ChEBI" id="CHEBI:18420"/>
        <label>2</label>
    </ligand>
</feature>